<reference evidence="4 5" key="1">
    <citation type="submission" date="2024-11" db="EMBL/GenBank/DDBJ databases">
        <title>The Natural Products Discovery Center: Release of the First 8490 Sequenced Strains for Exploring Actinobacteria Biosynthetic Diversity.</title>
        <authorList>
            <person name="Kalkreuter E."/>
            <person name="Kautsar S.A."/>
            <person name="Yang D."/>
            <person name="Bader C.D."/>
            <person name="Teijaro C.N."/>
            <person name="Fluegel L."/>
            <person name="Davis C.M."/>
            <person name="Simpson J.R."/>
            <person name="Lauterbach L."/>
            <person name="Steele A.D."/>
            <person name="Gui C."/>
            <person name="Meng S."/>
            <person name="Li G."/>
            <person name="Viehrig K."/>
            <person name="Ye F."/>
            <person name="Su P."/>
            <person name="Kiefer A.F."/>
            <person name="Nichols A."/>
            <person name="Cepeda A.J."/>
            <person name="Yan W."/>
            <person name="Fan B."/>
            <person name="Jiang Y."/>
            <person name="Adhikari A."/>
            <person name="Zheng C.-J."/>
            <person name="Schuster L."/>
            <person name="Cowan T.M."/>
            <person name="Smanski M.J."/>
            <person name="Chevrette M.G."/>
            <person name="De Carvalho L.P.S."/>
            <person name="Shen B."/>
        </authorList>
    </citation>
    <scope>NUCLEOTIDE SEQUENCE [LARGE SCALE GENOMIC DNA]</scope>
    <source>
        <strain evidence="4 5">NPDC078403</strain>
    </source>
</reference>
<dbReference type="Proteomes" id="UP001620262">
    <property type="component" value="Unassembled WGS sequence"/>
</dbReference>
<dbReference type="Gene3D" id="1.25.40.20">
    <property type="entry name" value="Ankyrin repeat-containing domain"/>
    <property type="match status" value="1"/>
</dbReference>
<evidence type="ECO:0000313" key="5">
    <source>
        <dbReference type="Proteomes" id="UP001620262"/>
    </source>
</evidence>
<evidence type="ECO:0000256" key="2">
    <source>
        <dbReference type="ARBA" id="ARBA00023043"/>
    </source>
</evidence>
<dbReference type="RefSeq" id="WP_404675705.1">
    <property type="nucleotide sequence ID" value="NZ_JBJDOT010000018.1"/>
</dbReference>
<feature type="repeat" description="ANK" evidence="3">
    <location>
        <begin position="166"/>
        <end position="199"/>
    </location>
</feature>
<dbReference type="PANTHER" id="PTHR24198:SF165">
    <property type="entry name" value="ANKYRIN REPEAT-CONTAINING PROTEIN-RELATED"/>
    <property type="match status" value="1"/>
</dbReference>
<keyword evidence="1" id="KW-0677">Repeat</keyword>
<keyword evidence="2 3" id="KW-0040">ANK repeat</keyword>
<protein>
    <submittedName>
        <fullName evidence="4">Ankyrin repeat domain-containing protein</fullName>
    </submittedName>
</protein>
<gene>
    <name evidence="4" type="ORF">ACI2JU_13720</name>
</gene>
<dbReference type="InterPro" id="IPR002110">
    <property type="entry name" value="Ankyrin_rpt"/>
</dbReference>
<evidence type="ECO:0000313" key="4">
    <source>
        <dbReference type="EMBL" id="MFK3864914.1"/>
    </source>
</evidence>
<evidence type="ECO:0000256" key="3">
    <source>
        <dbReference type="PROSITE-ProRule" id="PRU00023"/>
    </source>
</evidence>
<proteinExistence type="predicted"/>
<organism evidence="4 5">
    <name type="scientific">Pseudoalteromonas rhizosphaerae</name>
    <dbReference type="NCBI Taxonomy" id="2518973"/>
    <lineage>
        <taxon>Bacteria</taxon>
        <taxon>Pseudomonadati</taxon>
        <taxon>Pseudomonadota</taxon>
        <taxon>Gammaproteobacteria</taxon>
        <taxon>Alteromonadales</taxon>
        <taxon>Pseudoalteromonadaceae</taxon>
        <taxon>Pseudoalteromonas</taxon>
    </lineage>
</organism>
<name>A0ABW8KYQ1_9GAMM</name>
<dbReference type="InterPro" id="IPR036770">
    <property type="entry name" value="Ankyrin_rpt-contain_sf"/>
</dbReference>
<sequence length="404" mass="46178">MKKIFLSFVLLSLIAWASYLYYKKNNSGYYERVLDVEIIRGGKKVTPRLQDFMDDEKIAKSCITLSQGIEHSYFALIKYALEGGVDPNCKQSRDSLPVCMKTLLKDTTDLTLMNYMASNGCNYSYENEVGENAFHIMSSSLNYRTLALYIDKLVRLGVDINHQNVFGDTPLMYSINNSGNAKHTEIFIKYGADLNYKNMDRSTALGIAITNDNSKVIDLLKSKGAQSYINGEVVNNALQLKIQNKREQEFLERQKKRQASWSKYMDYWTNFINAHNLDLSCSFRLMGGPRNGPQGITLNEQMNNTLSMSTGMDAFVFGGCPDWKYYHYLITGKSGRIYSQDSNLIWYEPNSPIGSETSSFIVLPFDDEFQGSIQWYGSHKKVNNLKVEKASLELLKEYSLYVYK</sequence>
<dbReference type="Pfam" id="PF12796">
    <property type="entry name" value="Ank_2"/>
    <property type="match status" value="1"/>
</dbReference>
<dbReference type="EMBL" id="JBJDOT010000018">
    <property type="protein sequence ID" value="MFK3864914.1"/>
    <property type="molecule type" value="Genomic_DNA"/>
</dbReference>
<dbReference type="PANTHER" id="PTHR24198">
    <property type="entry name" value="ANKYRIN REPEAT AND PROTEIN KINASE DOMAIN-CONTAINING PROTEIN"/>
    <property type="match status" value="1"/>
</dbReference>
<dbReference type="PROSITE" id="PS50088">
    <property type="entry name" value="ANK_REPEAT"/>
    <property type="match status" value="1"/>
</dbReference>
<keyword evidence="5" id="KW-1185">Reference proteome</keyword>
<evidence type="ECO:0000256" key="1">
    <source>
        <dbReference type="ARBA" id="ARBA00022737"/>
    </source>
</evidence>
<dbReference type="SMART" id="SM00248">
    <property type="entry name" value="ANK"/>
    <property type="match status" value="2"/>
</dbReference>
<dbReference type="SUPFAM" id="SSF48403">
    <property type="entry name" value="Ankyrin repeat"/>
    <property type="match status" value="1"/>
</dbReference>
<accession>A0ABW8KYQ1</accession>
<comment type="caution">
    <text evidence="4">The sequence shown here is derived from an EMBL/GenBank/DDBJ whole genome shotgun (WGS) entry which is preliminary data.</text>
</comment>